<feature type="region of interest" description="Disordered" evidence="1">
    <location>
        <begin position="404"/>
        <end position="423"/>
    </location>
</feature>
<evidence type="ECO:0000313" key="2">
    <source>
        <dbReference type="EMBL" id="AGA59645.1"/>
    </source>
</evidence>
<proteinExistence type="predicted"/>
<feature type="compositionally biased region" description="Basic residues" evidence="1">
    <location>
        <begin position="239"/>
        <end position="258"/>
    </location>
</feature>
<dbReference type="HOGENOM" id="CLU_029349_0_0_9"/>
<dbReference type="Pfam" id="PF13412">
    <property type="entry name" value="HTH_24"/>
    <property type="match status" value="1"/>
</dbReference>
<gene>
    <name evidence="2" type="ordered locus">Theco_3620</name>
</gene>
<dbReference type="KEGG" id="tco:Theco_3620"/>
<dbReference type="Proteomes" id="UP000010795">
    <property type="component" value="Chromosome"/>
</dbReference>
<dbReference type="OrthoDB" id="6008408at2"/>
<organism evidence="2 3">
    <name type="scientific">Thermobacillus composti (strain DSM 18247 / JCM 13945 / KWC4)</name>
    <dbReference type="NCBI Taxonomy" id="717605"/>
    <lineage>
        <taxon>Bacteria</taxon>
        <taxon>Bacillati</taxon>
        <taxon>Bacillota</taxon>
        <taxon>Bacilli</taxon>
        <taxon>Bacillales</taxon>
        <taxon>Paenibacillaceae</taxon>
        <taxon>Thermobacillus</taxon>
    </lineage>
</organism>
<keyword evidence="3" id="KW-1185">Reference proteome</keyword>
<dbReference type="AlphaFoldDB" id="L0EK55"/>
<evidence type="ECO:0000256" key="1">
    <source>
        <dbReference type="SAM" id="MobiDB-lite"/>
    </source>
</evidence>
<dbReference type="EMBL" id="CP003255">
    <property type="protein sequence ID" value="AGA59645.1"/>
    <property type="molecule type" value="Genomic_DNA"/>
</dbReference>
<reference evidence="3" key="1">
    <citation type="submission" date="2012-01" db="EMBL/GenBank/DDBJ databases">
        <title>Complete sequence of chromosome of Thermobacillus composti KWC4.</title>
        <authorList>
            <person name="Lucas S."/>
            <person name="Han J."/>
            <person name="Lapidus A."/>
            <person name="Cheng J.-F."/>
            <person name="Goodwin L."/>
            <person name="Pitluck S."/>
            <person name="Peters L."/>
            <person name="Ovchinnikova G."/>
            <person name="Teshima H."/>
            <person name="Detter J.C."/>
            <person name="Han C."/>
            <person name="Tapia R."/>
            <person name="Land M."/>
            <person name="Hauser L."/>
            <person name="Kyrpides N."/>
            <person name="Ivanova N."/>
            <person name="Pagani I."/>
            <person name="Anderson I."/>
            <person name="Woyke T."/>
        </authorList>
    </citation>
    <scope>NUCLEOTIDE SEQUENCE [LARGE SCALE GENOMIC DNA]</scope>
    <source>
        <strain evidence="3">DSM 18247 / JCM 13945 / KWC4</strain>
    </source>
</reference>
<protein>
    <recommendedName>
        <fullName evidence="4">Replication protein</fullName>
    </recommendedName>
</protein>
<feature type="region of interest" description="Disordered" evidence="1">
    <location>
        <begin position="235"/>
        <end position="271"/>
    </location>
</feature>
<evidence type="ECO:0008006" key="4">
    <source>
        <dbReference type="Google" id="ProtNLM"/>
    </source>
</evidence>
<evidence type="ECO:0000313" key="3">
    <source>
        <dbReference type="Proteomes" id="UP000010795"/>
    </source>
</evidence>
<accession>L0EK55</accession>
<dbReference type="eggNOG" id="COG2522">
    <property type="taxonomic scope" value="Bacteria"/>
</dbReference>
<sequence>MQDHSIPMFSAGGSVVPRLLEPVYDPLYQLVHLHHHGAPDQKCYIALGKKDPNARSGWFQRHFSPKELPAALLDPDWKDGMDVYFSLNNFFLPRRTSNWTREIRALYVDIDYYKLDRWKPYSPEAMFDYIRMEYVDEGRLPMPSYVIFSGSGIQLIFLLEPVAYLNKKAYLLWKRLQSHFVETLRDVGADSMCTDLSRVFRLAGTFNSKTGRQVYLVQYLTAPYSMEMLAAGWLPPPPPRHKPQPSPRRILKQKKPSQQRKPGDPPKTAFTPYTLHLARARDLEKLVRLRRGEMDGCREYTLFLYRYLMLFLTHNPQTALQNTHRLNEWFSRPLSRYEVEQATRSAEEMWAHQTGQKNLSITRKNPDAYQTVGYFHNNQTIIKHLNITPAEQRELVTIIGKEEKNRRERERKERRRREAQKPTCDMIKQRAEEKIQRIHRLLAKNPGLSIRGLSRMTGFSRSAIQRYMKQA</sequence>
<name>L0EK55_THECK</name>
<dbReference type="RefSeq" id="WP_015256367.1">
    <property type="nucleotide sequence ID" value="NC_019897.1"/>
</dbReference>